<dbReference type="InterPro" id="IPR036259">
    <property type="entry name" value="MFS_trans_sf"/>
</dbReference>
<proteinExistence type="inferred from homology"/>
<dbReference type="SUPFAM" id="SSF103473">
    <property type="entry name" value="MFS general substrate transporter"/>
    <property type="match status" value="1"/>
</dbReference>
<evidence type="ECO:0000313" key="11">
    <source>
        <dbReference type="Proteomes" id="UP000595197"/>
    </source>
</evidence>
<keyword evidence="11" id="KW-1185">Reference proteome</keyword>
<feature type="transmembrane region" description="Helical" evidence="8">
    <location>
        <begin position="75"/>
        <end position="94"/>
    </location>
</feature>
<dbReference type="PANTHER" id="PTHR23502">
    <property type="entry name" value="MAJOR FACILITATOR SUPERFAMILY"/>
    <property type="match status" value="1"/>
</dbReference>
<dbReference type="InterPro" id="IPR011701">
    <property type="entry name" value="MFS"/>
</dbReference>
<feature type="transmembrane region" description="Helical" evidence="8">
    <location>
        <begin position="369"/>
        <end position="389"/>
    </location>
</feature>
<dbReference type="Pfam" id="PF07690">
    <property type="entry name" value="MFS_1"/>
    <property type="match status" value="1"/>
</dbReference>
<protein>
    <recommendedName>
        <fullName evidence="8">Bcr/CflA family efflux transporter</fullName>
    </recommendedName>
</protein>
<evidence type="ECO:0000256" key="5">
    <source>
        <dbReference type="ARBA" id="ARBA00022692"/>
    </source>
</evidence>
<feature type="transmembrane region" description="Helical" evidence="8">
    <location>
        <begin position="249"/>
        <end position="267"/>
    </location>
</feature>
<keyword evidence="5 8" id="KW-0812">Transmembrane</keyword>
<sequence>MPRSDSRAIAVLLTLLVAFGPLSTDLYLPSLPTLVRVFGSDIATVQLTLSVFLVGFAVSQLVYGPLSDRFGRRPVLIGGIAVFVVASAACTLADSIEQLIAARFFQALGSCCGPVLGRAVVRDVYGRERAASVLAYMAMAMALAPAIGPAVGGYLTGLFGWRANFVFLTVFGLAILAAVWTMLEETNRRRDPTALMPRRLVSNYASLARSRTFAGYTLCLAAIYSGMFAFISGSSFVLIEQFGLSPERYGMAFGVIVVGFMIGTFSAGRLTRRLGVDRLIGAGSALSGLCGLAGLALALARVDHTAAILAPMFGFMIGAGLLMPNAQAGGLGPFPTMAGTASALMGFTQMGLAAASGILVGSLQDGTQVPMMASVCAGALAAAASYRFLIRR</sequence>
<gene>
    <name evidence="10" type="ORF">IGS68_02860</name>
</gene>
<evidence type="ECO:0000256" key="1">
    <source>
        <dbReference type="ARBA" id="ARBA00004651"/>
    </source>
</evidence>
<keyword evidence="3 8" id="KW-0813">Transport</keyword>
<feature type="transmembrane region" description="Helical" evidence="8">
    <location>
        <begin position="279"/>
        <end position="300"/>
    </location>
</feature>
<dbReference type="InterPro" id="IPR001958">
    <property type="entry name" value="Tet-R_TetA/multi-R_MdtG-like"/>
</dbReference>
<evidence type="ECO:0000256" key="7">
    <source>
        <dbReference type="ARBA" id="ARBA00023136"/>
    </source>
</evidence>
<organism evidence="10 11">
    <name type="scientific">Skermanella cutis</name>
    <dbReference type="NCBI Taxonomy" id="2775420"/>
    <lineage>
        <taxon>Bacteria</taxon>
        <taxon>Pseudomonadati</taxon>
        <taxon>Pseudomonadota</taxon>
        <taxon>Alphaproteobacteria</taxon>
        <taxon>Rhodospirillales</taxon>
        <taxon>Azospirillaceae</taxon>
        <taxon>Skermanella</taxon>
    </lineage>
</organism>
<keyword evidence="7 8" id="KW-0472">Membrane</keyword>
<evidence type="ECO:0000256" key="6">
    <source>
        <dbReference type="ARBA" id="ARBA00022989"/>
    </source>
</evidence>
<evidence type="ECO:0000256" key="4">
    <source>
        <dbReference type="ARBA" id="ARBA00022475"/>
    </source>
</evidence>
<keyword evidence="4" id="KW-1003">Cell membrane</keyword>
<dbReference type="EMBL" id="CP067420">
    <property type="protein sequence ID" value="QQP90220.1"/>
    <property type="molecule type" value="Genomic_DNA"/>
</dbReference>
<feature type="transmembrane region" description="Helical" evidence="8">
    <location>
        <begin position="306"/>
        <end position="323"/>
    </location>
</feature>
<feature type="transmembrane region" description="Helical" evidence="8">
    <location>
        <begin position="133"/>
        <end position="155"/>
    </location>
</feature>
<keyword evidence="8" id="KW-0997">Cell inner membrane</keyword>
<dbReference type="CDD" id="cd17320">
    <property type="entry name" value="MFS_MdfA_MDR_like"/>
    <property type="match status" value="1"/>
</dbReference>
<dbReference type="PROSITE" id="PS50850">
    <property type="entry name" value="MFS"/>
    <property type="match status" value="1"/>
</dbReference>
<name>A0ABX7B763_9PROT</name>
<feature type="transmembrane region" description="Helical" evidence="8">
    <location>
        <begin position="161"/>
        <end position="183"/>
    </location>
</feature>
<comment type="subcellular location">
    <subcellularLocation>
        <location evidence="8">Cell inner membrane</location>
        <topology evidence="8">Multi-pass membrane protein</topology>
    </subcellularLocation>
    <subcellularLocation>
        <location evidence="1">Cell membrane</location>
        <topology evidence="1">Multi-pass membrane protein</topology>
    </subcellularLocation>
</comment>
<dbReference type="PRINTS" id="PR01035">
    <property type="entry name" value="TCRTETA"/>
</dbReference>
<evidence type="ECO:0000256" key="8">
    <source>
        <dbReference type="RuleBase" id="RU365088"/>
    </source>
</evidence>
<evidence type="ECO:0000313" key="10">
    <source>
        <dbReference type="EMBL" id="QQP90220.1"/>
    </source>
</evidence>
<dbReference type="Gene3D" id="1.20.1720.10">
    <property type="entry name" value="Multidrug resistance protein D"/>
    <property type="match status" value="1"/>
</dbReference>
<dbReference type="PANTHER" id="PTHR23502:SF132">
    <property type="entry name" value="POLYAMINE TRANSPORTER 2-RELATED"/>
    <property type="match status" value="1"/>
</dbReference>
<keyword evidence="6 8" id="KW-1133">Transmembrane helix</keyword>
<evidence type="ECO:0000256" key="3">
    <source>
        <dbReference type="ARBA" id="ARBA00022448"/>
    </source>
</evidence>
<dbReference type="InterPro" id="IPR020846">
    <property type="entry name" value="MFS_dom"/>
</dbReference>
<feature type="transmembrane region" description="Helical" evidence="8">
    <location>
        <begin position="43"/>
        <end position="63"/>
    </location>
</feature>
<comment type="similarity">
    <text evidence="2 8">Belongs to the major facilitator superfamily. Bcr/CmlA family.</text>
</comment>
<dbReference type="RefSeq" id="WP_201077170.1">
    <property type="nucleotide sequence ID" value="NZ_CP067420.1"/>
</dbReference>
<comment type="caution">
    <text evidence="8">Lacks conserved residue(s) required for the propagation of feature annotation.</text>
</comment>
<evidence type="ECO:0000259" key="9">
    <source>
        <dbReference type="PROSITE" id="PS50850"/>
    </source>
</evidence>
<evidence type="ECO:0000256" key="2">
    <source>
        <dbReference type="ARBA" id="ARBA00006236"/>
    </source>
</evidence>
<dbReference type="NCBIfam" id="TIGR00710">
    <property type="entry name" value="efflux_Bcr_CflA"/>
    <property type="match status" value="1"/>
</dbReference>
<feature type="transmembrane region" description="Helical" evidence="8">
    <location>
        <begin position="100"/>
        <end position="121"/>
    </location>
</feature>
<dbReference type="Proteomes" id="UP000595197">
    <property type="component" value="Chromosome"/>
</dbReference>
<feature type="transmembrane region" description="Helical" evidence="8">
    <location>
        <begin position="213"/>
        <end position="237"/>
    </location>
</feature>
<accession>A0ABX7B763</accession>
<reference evidence="10" key="1">
    <citation type="submission" date="2021-02" db="EMBL/GenBank/DDBJ databases">
        <title>Skermanella TT6 skin isolate.</title>
        <authorList>
            <person name="Lee K."/>
            <person name="Ganzorig M."/>
        </authorList>
    </citation>
    <scope>NUCLEOTIDE SEQUENCE</scope>
    <source>
        <strain evidence="10">TT6</strain>
    </source>
</reference>
<dbReference type="InterPro" id="IPR004812">
    <property type="entry name" value="Efflux_drug-R_Bcr/CmlA"/>
</dbReference>
<feature type="domain" description="Major facilitator superfamily (MFS) profile" evidence="9">
    <location>
        <begin position="9"/>
        <end position="392"/>
    </location>
</feature>